<dbReference type="NCBIfam" id="TIGR03696">
    <property type="entry name" value="Rhs_assc_core"/>
    <property type="match status" value="1"/>
</dbReference>
<comment type="caution">
    <text evidence="3">The sequence shown here is derived from an EMBL/GenBank/DDBJ whole genome shotgun (WGS) entry which is preliminary data.</text>
</comment>
<feature type="compositionally biased region" description="Basic and acidic residues" evidence="1">
    <location>
        <begin position="280"/>
        <end position="293"/>
    </location>
</feature>
<accession>A0ABT7UVH4</accession>
<keyword evidence="2" id="KW-0472">Membrane</keyword>
<dbReference type="PANTHER" id="PTHR32305:SF15">
    <property type="entry name" value="PROTEIN RHSA-RELATED"/>
    <property type="match status" value="1"/>
</dbReference>
<dbReference type="Gene3D" id="2.180.10.10">
    <property type="entry name" value="RHS repeat-associated core"/>
    <property type="match status" value="1"/>
</dbReference>
<reference evidence="3 4" key="1">
    <citation type="submission" date="2023-06" db="EMBL/GenBank/DDBJ databases">
        <title>Identification and characterization of horizontal gene transfer across gut microbiota members of farm animals based on homology search.</title>
        <authorList>
            <person name="Schwarzerova J."/>
            <person name="Nykrynova M."/>
            <person name="Jureckova K."/>
            <person name="Cejkova D."/>
            <person name="Rychlik I."/>
        </authorList>
    </citation>
    <scope>NUCLEOTIDE SEQUENCE [LARGE SCALE GENOMIC DNA]</scope>
    <source>
        <strain evidence="3 4">ET340</strain>
    </source>
</reference>
<dbReference type="EMBL" id="JAUDCL010000072">
    <property type="protein sequence ID" value="MDM8202735.1"/>
    <property type="molecule type" value="Genomic_DNA"/>
</dbReference>
<dbReference type="Proteomes" id="UP001529380">
    <property type="component" value="Unassembled WGS sequence"/>
</dbReference>
<dbReference type="InterPro" id="IPR022385">
    <property type="entry name" value="Rhs_assc_core"/>
</dbReference>
<evidence type="ECO:0000313" key="4">
    <source>
        <dbReference type="Proteomes" id="UP001529380"/>
    </source>
</evidence>
<feature type="region of interest" description="Disordered" evidence="1">
    <location>
        <begin position="330"/>
        <end position="368"/>
    </location>
</feature>
<feature type="transmembrane region" description="Helical" evidence="2">
    <location>
        <begin position="219"/>
        <end position="239"/>
    </location>
</feature>
<proteinExistence type="predicted"/>
<evidence type="ECO:0000313" key="3">
    <source>
        <dbReference type="EMBL" id="MDM8202735.1"/>
    </source>
</evidence>
<name>A0ABT7UVH4_9FIRM</name>
<dbReference type="InterPro" id="IPR050708">
    <property type="entry name" value="T6SS_VgrG/RHS"/>
</dbReference>
<protein>
    <submittedName>
        <fullName evidence="3">RHS repeat-associated core domain-containing protein</fullName>
    </submittedName>
</protein>
<feature type="transmembrane region" description="Helical" evidence="2">
    <location>
        <begin position="195"/>
        <end position="213"/>
    </location>
</feature>
<keyword evidence="4" id="KW-1185">Reference proteome</keyword>
<gene>
    <name evidence="3" type="ORF">QUW08_15785</name>
</gene>
<dbReference type="PANTHER" id="PTHR32305">
    <property type="match status" value="1"/>
</dbReference>
<feature type="non-terminal residue" evidence="3">
    <location>
        <position position="1"/>
    </location>
</feature>
<organism evidence="3 4">
    <name type="scientific">Allofournierella massiliensis</name>
    <dbReference type="NCBI Taxonomy" id="1650663"/>
    <lineage>
        <taxon>Bacteria</taxon>
        <taxon>Bacillati</taxon>
        <taxon>Bacillota</taxon>
        <taxon>Clostridia</taxon>
        <taxon>Eubacteriales</taxon>
        <taxon>Oscillospiraceae</taxon>
        <taxon>Allofournierella</taxon>
    </lineage>
</organism>
<evidence type="ECO:0000256" key="2">
    <source>
        <dbReference type="SAM" id="Phobius"/>
    </source>
</evidence>
<keyword evidence="2" id="KW-1133">Transmembrane helix</keyword>
<dbReference type="RefSeq" id="WP_289600939.1">
    <property type="nucleotide sequence ID" value="NZ_JAUDCL010000072.1"/>
</dbReference>
<feature type="compositionally biased region" description="Polar residues" evidence="1">
    <location>
        <begin position="304"/>
        <end position="315"/>
    </location>
</feature>
<feature type="compositionally biased region" description="Basic and acidic residues" evidence="1">
    <location>
        <begin position="342"/>
        <end position="351"/>
    </location>
</feature>
<feature type="region of interest" description="Disordered" evidence="1">
    <location>
        <begin position="250"/>
        <end position="315"/>
    </location>
</feature>
<evidence type="ECO:0000256" key="1">
    <source>
        <dbReference type="SAM" id="MobiDB-lite"/>
    </source>
</evidence>
<sequence>LEYEQRHVYAGSERLEQITEKGKGGWERTLYVHEDVMGNTRYYTKATGQNFAELQYDAWGQPDSPNKLVNNDHGNYVFATFTGHIYDPVLDIYFAEARFYDAINRTWMAMDPAKDGLNWYQYCFSNPTTYFDPTGLSAKYYQELTGSGGFDEALFNPNIGIGLGAGAMVATVDTLPAINQWFPALEQFIGSAKDVLLGLTGAVASAGGALAAGVASIPVAGWIAIGVGTAVVVGGLIIYSQINKSEDTRIGQDQLDPTGRPNLKEEDLEGKTTVTSNQGKDIDISPSEKHTVTEKNPGLKGEPDSSTDILDSEGNVQTRRWYDSEGRAYRDVDFGNHGNPLKHPEYPHSHEAVPQPDGSISFRGQNLP</sequence>
<keyword evidence="2" id="KW-0812">Transmembrane</keyword>